<gene>
    <name evidence="1" type="ORF">MESS2_730041</name>
</gene>
<dbReference type="InterPro" id="IPR010321">
    <property type="entry name" value="DUF922"/>
</dbReference>
<comment type="caution">
    <text evidence="1">The sequence shown here is derived from an EMBL/GenBank/DDBJ whole genome shotgun (WGS) entry which is preliminary data.</text>
</comment>
<reference evidence="1 2" key="1">
    <citation type="submission" date="2013-02" db="EMBL/GenBank/DDBJ databases">
        <authorList>
            <person name="Genoscope - CEA"/>
        </authorList>
    </citation>
    <scope>NUCLEOTIDE SEQUENCE [LARGE SCALE GENOMIC DNA]</scope>
    <source>
        <strain evidence="1 2">STM 2683</strain>
    </source>
</reference>
<dbReference type="AlphaFoldDB" id="M5EVV8"/>
<organism evidence="1 2">
    <name type="scientific">Mesorhizobium metallidurans STM 2683</name>
    <dbReference type="NCBI Taxonomy" id="1297569"/>
    <lineage>
        <taxon>Bacteria</taxon>
        <taxon>Pseudomonadati</taxon>
        <taxon>Pseudomonadota</taxon>
        <taxon>Alphaproteobacteria</taxon>
        <taxon>Hyphomicrobiales</taxon>
        <taxon>Phyllobacteriaceae</taxon>
        <taxon>Mesorhizobium</taxon>
    </lineage>
</organism>
<dbReference type="Pfam" id="PF06037">
    <property type="entry name" value="DUF922"/>
    <property type="match status" value="1"/>
</dbReference>
<evidence type="ECO:0008006" key="3">
    <source>
        <dbReference type="Google" id="ProtNLM"/>
    </source>
</evidence>
<name>M5EVV8_9HYPH</name>
<sequence length="253" mass="27250">MAGRRPAIFLAGPGSKPKSAGTHFTELTIPATGDFPLWPGNRMKPLRYLLAACLLAPPVAQAQTAAQSKPGWKPVEKVETYAISGQTGPELYASIGERGPMIGKSPTIGKSKARVIAHTNFKLTWVRDYQPRGGACVLASARPKLIITYTSPKPSKPLPAAVQKSWQVFAAGVAAHEKVHGDAIVDMVRQIEAVSVGLTVAADPGCRKIRTELTNRLSELSQTQRQASRDFDRVEFGQGGNMQRLIVGLLMGW</sequence>
<dbReference type="Proteomes" id="UP000012062">
    <property type="component" value="Unassembled WGS sequence"/>
</dbReference>
<proteinExistence type="predicted"/>
<dbReference type="eggNOG" id="COG5664">
    <property type="taxonomic scope" value="Bacteria"/>
</dbReference>
<evidence type="ECO:0000313" key="1">
    <source>
        <dbReference type="EMBL" id="CCV08145.1"/>
    </source>
</evidence>
<accession>M5EVV8</accession>
<keyword evidence="2" id="KW-1185">Reference proteome</keyword>
<protein>
    <recommendedName>
        <fullName evidence="3">Peptidase</fullName>
    </recommendedName>
</protein>
<evidence type="ECO:0000313" key="2">
    <source>
        <dbReference type="Proteomes" id="UP000012062"/>
    </source>
</evidence>
<dbReference type="EMBL" id="CAUM01000143">
    <property type="protein sequence ID" value="CCV08145.1"/>
    <property type="molecule type" value="Genomic_DNA"/>
</dbReference>